<comment type="catalytic activity">
    <reaction evidence="10">
        <text>an acyl-CoA + a 1,2-diacyl-sn-glycerol = a triacyl-sn-glycerol + CoA</text>
        <dbReference type="Rhea" id="RHEA:10868"/>
        <dbReference type="ChEBI" id="CHEBI:17815"/>
        <dbReference type="ChEBI" id="CHEBI:57287"/>
        <dbReference type="ChEBI" id="CHEBI:58342"/>
        <dbReference type="ChEBI" id="CHEBI:64615"/>
        <dbReference type="EC" id="2.3.1.20"/>
    </reaction>
</comment>
<dbReference type="GO" id="GO:0005886">
    <property type="term" value="C:plasma membrane"/>
    <property type="evidence" value="ECO:0007669"/>
    <property type="project" value="TreeGrafter"/>
</dbReference>
<dbReference type="GO" id="GO:0006071">
    <property type="term" value="P:glycerol metabolic process"/>
    <property type="evidence" value="ECO:0007669"/>
    <property type="project" value="UniProtKB-KW"/>
</dbReference>
<organism evidence="13 14">
    <name type="scientific">Nocardioides iriomotensis</name>
    <dbReference type="NCBI Taxonomy" id="715784"/>
    <lineage>
        <taxon>Bacteria</taxon>
        <taxon>Bacillati</taxon>
        <taxon>Actinomycetota</taxon>
        <taxon>Actinomycetes</taxon>
        <taxon>Propionibacteriales</taxon>
        <taxon>Nocardioidaceae</taxon>
        <taxon>Nocardioides</taxon>
    </lineage>
</organism>
<dbReference type="InterPro" id="IPR045034">
    <property type="entry name" value="O-acyltransferase_WSD1-like"/>
</dbReference>
<dbReference type="EC" id="2.3.1.20" evidence="4"/>
<proteinExistence type="inferred from homology"/>
<comment type="pathway">
    <text evidence="2">Lipid metabolism.</text>
</comment>
<evidence type="ECO:0000256" key="6">
    <source>
        <dbReference type="ARBA" id="ARBA00022679"/>
    </source>
</evidence>
<gene>
    <name evidence="13" type="ORF">ETU37_18705</name>
</gene>
<keyword evidence="9" id="KW-0012">Acyltransferase</keyword>
<evidence type="ECO:0000259" key="12">
    <source>
        <dbReference type="Pfam" id="PF06974"/>
    </source>
</evidence>
<evidence type="ECO:0000313" key="14">
    <source>
        <dbReference type="Proteomes" id="UP000291189"/>
    </source>
</evidence>
<dbReference type="PANTHER" id="PTHR31650:SF1">
    <property type="entry name" value="WAX ESTER SYNTHASE_DIACYLGLYCEROL ACYLTRANSFERASE 4-RELATED"/>
    <property type="match status" value="1"/>
</dbReference>
<evidence type="ECO:0000256" key="3">
    <source>
        <dbReference type="ARBA" id="ARBA00009587"/>
    </source>
</evidence>
<dbReference type="AlphaFoldDB" id="A0A4Q5IVL2"/>
<dbReference type="Pfam" id="PF03007">
    <property type="entry name" value="WS_DGAT_cat"/>
    <property type="match status" value="1"/>
</dbReference>
<dbReference type="Proteomes" id="UP000291189">
    <property type="component" value="Unassembled WGS sequence"/>
</dbReference>
<dbReference type="EMBL" id="SDPU01000034">
    <property type="protein sequence ID" value="RYU09873.1"/>
    <property type="molecule type" value="Genomic_DNA"/>
</dbReference>
<evidence type="ECO:0000256" key="4">
    <source>
        <dbReference type="ARBA" id="ARBA00013244"/>
    </source>
</evidence>
<evidence type="ECO:0000256" key="10">
    <source>
        <dbReference type="ARBA" id="ARBA00048109"/>
    </source>
</evidence>
<reference evidence="13 14" key="1">
    <citation type="submission" date="2019-01" db="EMBL/GenBank/DDBJ databases">
        <title>Nocardioides guangzhouensis sp. nov., an actinobacterium isolated from soil.</title>
        <authorList>
            <person name="Fu Y."/>
            <person name="Cai Y."/>
            <person name="Lin Z."/>
            <person name="Chen P."/>
        </authorList>
    </citation>
    <scope>NUCLEOTIDE SEQUENCE [LARGE SCALE GENOMIC DNA]</scope>
    <source>
        <strain evidence="13 14">NBRC 105384</strain>
    </source>
</reference>
<feature type="domain" description="O-acyltransferase WSD1 C-terminal" evidence="12">
    <location>
        <begin position="306"/>
        <end position="447"/>
    </location>
</feature>
<evidence type="ECO:0000256" key="5">
    <source>
        <dbReference type="ARBA" id="ARBA00022516"/>
    </source>
</evidence>
<evidence type="ECO:0000259" key="11">
    <source>
        <dbReference type="Pfam" id="PF03007"/>
    </source>
</evidence>
<evidence type="ECO:0000256" key="9">
    <source>
        <dbReference type="ARBA" id="ARBA00023315"/>
    </source>
</evidence>
<comment type="pathway">
    <text evidence="1">Glycerolipid metabolism; triacylglycerol biosynthesis.</text>
</comment>
<keyword evidence="5" id="KW-0444">Lipid biosynthesis</keyword>
<sequence length="452" mass="47583">MSSTSRRAPLASPTAQARVDRASSADRAFLAMDRGLVPQQFGVVLGLEGHLDLSAVTELVAERVRAVPRLRQRLVRVPFGLGGPLWLDDAGFDVRRHVREVSCPPPGDEPALMDVALSAVTTRLPPDAPLWSIVLVGDVAGGRSALVVVLHHVLADGIGGLGVLAALVDPGRESFPAEFPRPRPTVTTLLEDSVATKLQALVGLPASWRLLRSSMTAGGGLRPPPAAACSLVQRIGPRRQVLVVRWDVDSLRAAAHAHSATVNDALLVAVAGALEQVLRHRGEHADRLSIAVPVSGRPADADRSVGNLVSPLLVAVPTTGPQRRRLAEVAAAVKALKPLALAPAPIAVLGWLFRPLAALGGYAWYLNHQRRFHTLVSHVRGPAAPLSFGGSRIDSAVPLGVADGGNTTVYVDALSYDGTLTLAAVVDPDHFPDADVLTRALEDELRAVCSPS</sequence>
<dbReference type="SUPFAM" id="SSF52777">
    <property type="entry name" value="CoA-dependent acyltransferases"/>
    <property type="match status" value="2"/>
</dbReference>
<dbReference type="GO" id="GO:0071731">
    <property type="term" value="P:response to nitric oxide"/>
    <property type="evidence" value="ECO:0007669"/>
    <property type="project" value="TreeGrafter"/>
</dbReference>
<evidence type="ECO:0000256" key="7">
    <source>
        <dbReference type="ARBA" id="ARBA00022798"/>
    </source>
</evidence>
<dbReference type="GO" id="GO:0004144">
    <property type="term" value="F:diacylglycerol O-acyltransferase activity"/>
    <property type="evidence" value="ECO:0007669"/>
    <property type="project" value="UniProtKB-EC"/>
</dbReference>
<accession>A0A4Q5IVL2</accession>
<dbReference type="Gene3D" id="3.30.559.10">
    <property type="entry name" value="Chloramphenicol acetyltransferase-like domain"/>
    <property type="match status" value="1"/>
</dbReference>
<dbReference type="GO" id="GO:0019432">
    <property type="term" value="P:triglyceride biosynthetic process"/>
    <property type="evidence" value="ECO:0007669"/>
    <property type="project" value="UniProtKB-UniPathway"/>
</dbReference>
<evidence type="ECO:0000256" key="8">
    <source>
        <dbReference type="ARBA" id="ARBA00023098"/>
    </source>
</evidence>
<evidence type="ECO:0000313" key="13">
    <source>
        <dbReference type="EMBL" id="RYU09873.1"/>
    </source>
</evidence>
<dbReference type="PANTHER" id="PTHR31650">
    <property type="entry name" value="O-ACYLTRANSFERASE (WSD1-LIKE) FAMILY PROTEIN"/>
    <property type="match status" value="1"/>
</dbReference>
<dbReference type="InterPro" id="IPR023213">
    <property type="entry name" value="CAT-like_dom_sf"/>
</dbReference>
<dbReference type="GO" id="GO:0001666">
    <property type="term" value="P:response to hypoxia"/>
    <property type="evidence" value="ECO:0007669"/>
    <property type="project" value="TreeGrafter"/>
</dbReference>
<dbReference type="InterPro" id="IPR009721">
    <property type="entry name" value="O-acyltransferase_WSD1_C"/>
</dbReference>
<comment type="similarity">
    <text evidence="3">Belongs to the long-chain O-acyltransferase family.</text>
</comment>
<name>A0A4Q5IVL2_9ACTN</name>
<keyword evidence="14" id="KW-1185">Reference proteome</keyword>
<evidence type="ECO:0000256" key="2">
    <source>
        <dbReference type="ARBA" id="ARBA00005189"/>
    </source>
</evidence>
<protein>
    <recommendedName>
        <fullName evidence="4">diacylglycerol O-acyltransferase</fullName>
        <ecNumber evidence="4">2.3.1.20</ecNumber>
    </recommendedName>
</protein>
<keyword evidence="7" id="KW-0319">Glycerol metabolism</keyword>
<dbReference type="Gene3D" id="3.30.559.30">
    <property type="entry name" value="Nonribosomal peptide synthetase, condensation domain"/>
    <property type="match status" value="1"/>
</dbReference>
<dbReference type="UniPathway" id="UPA00282"/>
<dbReference type="Pfam" id="PF06974">
    <property type="entry name" value="WS_DGAT_C"/>
    <property type="match status" value="1"/>
</dbReference>
<comment type="caution">
    <text evidence="13">The sequence shown here is derived from an EMBL/GenBank/DDBJ whole genome shotgun (WGS) entry which is preliminary data.</text>
</comment>
<evidence type="ECO:0000256" key="1">
    <source>
        <dbReference type="ARBA" id="ARBA00004771"/>
    </source>
</evidence>
<keyword evidence="6" id="KW-0808">Transferase</keyword>
<keyword evidence="8" id="KW-0443">Lipid metabolism</keyword>
<dbReference type="RefSeq" id="WP_129988870.1">
    <property type="nucleotide sequence ID" value="NZ_SDPU01000034.1"/>
</dbReference>
<dbReference type="InterPro" id="IPR004255">
    <property type="entry name" value="O-acyltransferase_WSD1_N"/>
</dbReference>
<dbReference type="OrthoDB" id="9810950at2"/>
<dbReference type="GO" id="GO:0051701">
    <property type="term" value="P:biological process involved in interaction with host"/>
    <property type="evidence" value="ECO:0007669"/>
    <property type="project" value="TreeGrafter"/>
</dbReference>
<feature type="domain" description="O-acyltransferase WSD1-like N-terminal" evidence="11">
    <location>
        <begin position="24"/>
        <end position="265"/>
    </location>
</feature>